<proteinExistence type="predicted"/>
<keyword evidence="1" id="KW-0732">Signal</keyword>
<dbReference type="PANTHER" id="PTHR36919:SF2">
    <property type="entry name" value="BLL6627 PROTEIN"/>
    <property type="match status" value="1"/>
</dbReference>
<organism evidence="3 4">
    <name type="scientific">Roseiarcus fermentans</name>
    <dbReference type="NCBI Taxonomy" id="1473586"/>
    <lineage>
        <taxon>Bacteria</taxon>
        <taxon>Pseudomonadati</taxon>
        <taxon>Pseudomonadota</taxon>
        <taxon>Alphaproteobacteria</taxon>
        <taxon>Hyphomicrobiales</taxon>
        <taxon>Roseiarcaceae</taxon>
        <taxon>Roseiarcus</taxon>
    </lineage>
</organism>
<dbReference type="PANTHER" id="PTHR36919">
    <property type="entry name" value="BLR1215 PROTEIN"/>
    <property type="match status" value="1"/>
</dbReference>
<feature type="chain" id="PRO_5016810067" evidence="1">
    <location>
        <begin position="21"/>
        <end position="124"/>
    </location>
</feature>
<evidence type="ECO:0000256" key="1">
    <source>
        <dbReference type="SAM" id="SignalP"/>
    </source>
</evidence>
<name>A0A366FJX9_9HYPH</name>
<sequence length="124" mass="12607">MARVLLGSAAILAVSMSAAAAGDATGLWLRDSGASKVRIAPCGGEALCGSIVWLKDSSGPAKVGQQVFFGMKPHGDNVWTGSAFNPEDGKTYSGKMTLSGDSLTTAGCVLGGLICKSVAWTRAR</sequence>
<dbReference type="AlphaFoldDB" id="A0A366FJX9"/>
<dbReference type="Pfam" id="PF09917">
    <property type="entry name" value="DUF2147"/>
    <property type="match status" value="1"/>
</dbReference>
<dbReference type="InterPro" id="IPR019223">
    <property type="entry name" value="DUF2147"/>
</dbReference>
<keyword evidence="4" id="KW-1185">Reference proteome</keyword>
<dbReference type="Gene3D" id="2.40.128.520">
    <property type="match status" value="1"/>
</dbReference>
<dbReference type="EMBL" id="QNRK01000009">
    <property type="protein sequence ID" value="RBP14280.1"/>
    <property type="molecule type" value="Genomic_DNA"/>
</dbReference>
<dbReference type="Proteomes" id="UP000253529">
    <property type="component" value="Unassembled WGS sequence"/>
</dbReference>
<feature type="signal peptide" evidence="1">
    <location>
        <begin position="1"/>
        <end position="20"/>
    </location>
</feature>
<evidence type="ECO:0000259" key="2">
    <source>
        <dbReference type="Pfam" id="PF09917"/>
    </source>
</evidence>
<protein>
    <submittedName>
        <fullName evidence="3">Uncharacterized protein (DUF2147 family)</fullName>
    </submittedName>
</protein>
<gene>
    <name evidence="3" type="ORF">DFR50_10933</name>
</gene>
<evidence type="ECO:0000313" key="4">
    <source>
        <dbReference type="Proteomes" id="UP000253529"/>
    </source>
</evidence>
<feature type="domain" description="DUF2147" evidence="2">
    <location>
        <begin position="26"/>
        <end position="122"/>
    </location>
</feature>
<comment type="caution">
    <text evidence="3">The sequence shown here is derived from an EMBL/GenBank/DDBJ whole genome shotgun (WGS) entry which is preliminary data.</text>
</comment>
<evidence type="ECO:0000313" key="3">
    <source>
        <dbReference type="EMBL" id="RBP14280.1"/>
    </source>
</evidence>
<dbReference type="RefSeq" id="WP_113888972.1">
    <property type="nucleotide sequence ID" value="NZ_QNRK01000009.1"/>
</dbReference>
<dbReference type="OrthoDB" id="9811671at2"/>
<reference evidence="3 4" key="1">
    <citation type="submission" date="2018-06" db="EMBL/GenBank/DDBJ databases">
        <title>Genomic Encyclopedia of Type Strains, Phase IV (KMG-IV): sequencing the most valuable type-strain genomes for metagenomic binning, comparative biology and taxonomic classification.</title>
        <authorList>
            <person name="Goeker M."/>
        </authorList>
    </citation>
    <scope>NUCLEOTIDE SEQUENCE [LARGE SCALE GENOMIC DNA]</scope>
    <source>
        <strain evidence="3 4">DSM 24875</strain>
    </source>
</reference>
<accession>A0A366FJX9</accession>